<organism evidence="2">
    <name type="scientific">Timema bartmani</name>
    <dbReference type="NCBI Taxonomy" id="61472"/>
    <lineage>
        <taxon>Eukaryota</taxon>
        <taxon>Metazoa</taxon>
        <taxon>Ecdysozoa</taxon>
        <taxon>Arthropoda</taxon>
        <taxon>Hexapoda</taxon>
        <taxon>Insecta</taxon>
        <taxon>Pterygota</taxon>
        <taxon>Neoptera</taxon>
        <taxon>Polyneoptera</taxon>
        <taxon>Phasmatodea</taxon>
        <taxon>Timematodea</taxon>
        <taxon>Timematoidea</taxon>
        <taxon>Timematidae</taxon>
        <taxon>Timema</taxon>
    </lineage>
</organism>
<evidence type="ECO:0000256" key="1">
    <source>
        <dbReference type="SAM" id="MobiDB-lite"/>
    </source>
</evidence>
<dbReference type="EMBL" id="OD571794">
    <property type="protein sequence ID" value="CAD7449475.1"/>
    <property type="molecule type" value="Genomic_DNA"/>
</dbReference>
<accession>A0A7R9F9L8</accession>
<name>A0A7R9F9L8_9NEOP</name>
<feature type="region of interest" description="Disordered" evidence="1">
    <location>
        <begin position="1"/>
        <end position="41"/>
    </location>
</feature>
<evidence type="ECO:0000313" key="2">
    <source>
        <dbReference type="EMBL" id="CAD7449475.1"/>
    </source>
</evidence>
<gene>
    <name evidence="2" type="ORF">TBIB3V08_LOCUS11750</name>
</gene>
<proteinExistence type="predicted"/>
<dbReference type="AlphaFoldDB" id="A0A7R9F9L8"/>
<reference evidence="2" key="1">
    <citation type="submission" date="2020-11" db="EMBL/GenBank/DDBJ databases">
        <authorList>
            <person name="Tran Van P."/>
        </authorList>
    </citation>
    <scope>NUCLEOTIDE SEQUENCE</scope>
</reference>
<protein>
    <submittedName>
        <fullName evidence="2">Uncharacterized protein</fullName>
    </submittedName>
</protein>
<feature type="compositionally biased region" description="Basic and acidic residues" evidence="1">
    <location>
        <begin position="14"/>
        <end position="33"/>
    </location>
</feature>
<sequence>MLVLSQTPEDEEIEKMFNLEEERDESKTKKQEEIAEQEERDPTWKEVAYALRGVDELTMEMIRAAGEASIQLLYRVLRVVWKENKLAMAFLASDQVGPSPVTMGCTIHDYSTTCLVANNLFCYKPLPIGVVGETSSWGTRRIYDLGVRDRRGNTIPYCYHIATVLAPYVYDTMSVYEGPYCAAFKFQNKIYALHGLKSMAEVHILGQILGASEFPKNTLFCKWGIHAADGGRLVGMARFRADAMRLKEILYIYNPFSSSRNKAGIQSYTGIKPLTFNPEDKPAIN</sequence>